<evidence type="ECO:0000256" key="9">
    <source>
        <dbReference type="ARBA" id="ARBA00023015"/>
    </source>
</evidence>
<dbReference type="GO" id="GO:0045892">
    <property type="term" value="P:negative regulation of DNA-templated transcription"/>
    <property type="evidence" value="ECO:0007669"/>
    <property type="project" value="TreeGrafter"/>
</dbReference>
<accession>A0A1I1C856</accession>
<dbReference type="InterPro" id="IPR043135">
    <property type="entry name" value="Fur_C"/>
</dbReference>
<comment type="cofactor">
    <cofactor evidence="12">
        <name>Zn(2+)</name>
        <dbReference type="ChEBI" id="CHEBI:29105"/>
    </cofactor>
    <text evidence="12">Binds 1 zinc ion per subunit.</text>
</comment>
<evidence type="ECO:0000256" key="7">
    <source>
        <dbReference type="ARBA" id="ARBA00022723"/>
    </source>
</evidence>
<dbReference type="InterPro" id="IPR036388">
    <property type="entry name" value="WH-like_DNA-bd_sf"/>
</dbReference>
<dbReference type="OrthoDB" id="8659436at2"/>
<sequence length="162" mass="19104">MPLNTNHFEEVKKIFTAYLETKKLRKTPERYAILEEIYSRTGHFDVESLYISMKNKNYRVSRATVYNTLDLLVECDLVTKHQFGKNLAQFEKSYGFKQHDHLICTDCNQVLEFCDPRIQNIQNTVGEILNFKVLHHSLILYGNCLKENCENRKVETPLKDKL</sequence>
<dbReference type="GO" id="GO:0003700">
    <property type="term" value="F:DNA-binding transcription factor activity"/>
    <property type="evidence" value="ECO:0007669"/>
    <property type="project" value="InterPro"/>
</dbReference>
<keyword evidence="9" id="KW-0805">Transcription regulation</keyword>
<dbReference type="STRING" id="237018.SAMN04489723_1255"/>
<dbReference type="Proteomes" id="UP000198790">
    <property type="component" value="Unassembled WGS sequence"/>
</dbReference>
<keyword evidence="6" id="KW-0678">Repressor</keyword>
<keyword evidence="7 12" id="KW-0479">Metal-binding</keyword>
<evidence type="ECO:0000256" key="5">
    <source>
        <dbReference type="ARBA" id="ARBA00022490"/>
    </source>
</evidence>
<dbReference type="EMBL" id="FOKK01000025">
    <property type="protein sequence ID" value="SFB58804.1"/>
    <property type="molecule type" value="Genomic_DNA"/>
</dbReference>
<evidence type="ECO:0000256" key="2">
    <source>
        <dbReference type="ARBA" id="ARBA00007957"/>
    </source>
</evidence>
<feature type="binding site" evidence="12">
    <location>
        <position position="104"/>
    </location>
    <ligand>
        <name>Zn(2+)</name>
        <dbReference type="ChEBI" id="CHEBI:29105"/>
    </ligand>
</feature>
<evidence type="ECO:0000256" key="10">
    <source>
        <dbReference type="ARBA" id="ARBA00023125"/>
    </source>
</evidence>
<protein>
    <recommendedName>
        <fullName evidence="4">Ferric uptake regulation protein</fullName>
    </recommendedName>
</protein>
<feature type="binding site" evidence="12">
    <location>
        <position position="107"/>
    </location>
    <ligand>
        <name>Zn(2+)</name>
        <dbReference type="ChEBI" id="CHEBI:29105"/>
    </ligand>
</feature>
<evidence type="ECO:0000256" key="6">
    <source>
        <dbReference type="ARBA" id="ARBA00022491"/>
    </source>
</evidence>
<organism evidence="14 15">
    <name type="scientific">Algoriphagus aquimarinus</name>
    <dbReference type="NCBI Taxonomy" id="237018"/>
    <lineage>
        <taxon>Bacteria</taxon>
        <taxon>Pseudomonadati</taxon>
        <taxon>Bacteroidota</taxon>
        <taxon>Cytophagia</taxon>
        <taxon>Cytophagales</taxon>
        <taxon>Cyclobacteriaceae</taxon>
        <taxon>Algoriphagus</taxon>
    </lineage>
</organism>
<dbReference type="PANTHER" id="PTHR33202">
    <property type="entry name" value="ZINC UPTAKE REGULATION PROTEIN"/>
    <property type="match status" value="1"/>
</dbReference>
<proteinExistence type="inferred from homology"/>
<dbReference type="Gene3D" id="1.10.10.10">
    <property type="entry name" value="Winged helix-like DNA-binding domain superfamily/Winged helix DNA-binding domain"/>
    <property type="match status" value="1"/>
</dbReference>
<gene>
    <name evidence="14" type="ORF">SAMN04489723_1255</name>
</gene>
<comment type="subcellular location">
    <subcellularLocation>
        <location evidence="1">Cytoplasm</location>
    </subcellularLocation>
</comment>
<keyword evidence="10" id="KW-0238">DNA-binding</keyword>
<comment type="cofactor">
    <cofactor evidence="13">
        <name>Mn(2+)</name>
        <dbReference type="ChEBI" id="CHEBI:29035"/>
    </cofactor>
    <cofactor evidence="13">
        <name>Fe(2+)</name>
        <dbReference type="ChEBI" id="CHEBI:29033"/>
    </cofactor>
    <text evidence="13">Binds 1 Mn(2+) or Fe(2+) ion per subunit.</text>
</comment>
<evidence type="ECO:0000256" key="4">
    <source>
        <dbReference type="ARBA" id="ARBA00020910"/>
    </source>
</evidence>
<evidence type="ECO:0000256" key="11">
    <source>
        <dbReference type="ARBA" id="ARBA00023163"/>
    </source>
</evidence>
<keyword evidence="13" id="KW-0408">Iron</keyword>
<feature type="binding site" evidence="12">
    <location>
        <position position="144"/>
    </location>
    <ligand>
        <name>Zn(2+)</name>
        <dbReference type="ChEBI" id="CHEBI:29105"/>
    </ligand>
</feature>
<dbReference type="GO" id="GO:0000976">
    <property type="term" value="F:transcription cis-regulatory region binding"/>
    <property type="evidence" value="ECO:0007669"/>
    <property type="project" value="TreeGrafter"/>
</dbReference>
<dbReference type="GO" id="GO:1900376">
    <property type="term" value="P:regulation of secondary metabolite biosynthetic process"/>
    <property type="evidence" value="ECO:0007669"/>
    <property type="project" value="TreeGrafter"/>
</dbReference>
<keyword evidence="5" id="KW-0963">Cytoplasm</keyword>
<evidence type="ECO:0000256" key="8">
    <source>
        <dbReference type="ARBA" id="ARBA00022833"/>
    </source>
</evidence>
<dbReference type="SUPFAM" id="SSF46785">
    <property type="entry name" value="Winged helix' DNA-binding domain"/>
    <property type="match status" value="1"/>
</dbReference>
<feature type="binding site" evidence="13">
    <location>
        <position position="136"/>
    </location>
    <ligand>
        <name>Fe cation</name>
        <dbReference type="ChEBI" id="CHEBI:24875"/>
    </ligand>
</feature>
<comment type="similarity">
    <text evidence="2">Belongs to the Fur family.</text>
</comment>
<evidence type="ECO:0000256" key="13">
    <source>
        <dbReference type="PIRSR" id="PIRSR602481-2"/>
    </source>
</evidence>
<dbReference type="Gene3D" id="3.30.1490.190">
    <property type="match status" value="1"/>
</dbReference>
<dbReference type="InterPro" id="IPR002481">
    <property type="entry name" value="FUR"/>
</dbReference>
<evidence type="ECO:0000256" key="1">
    <source>
        <dbReference type="ARBA" id="ARBA00004496"/>
    </source>
</evidence>
<dbReference type="AlphaFoldDB" id="A0A1I1C856"/>
<dbReference type="GO" id="GO:0008270">
    <property type="term" value="F:zinc ion binding"/>
    <property type="evidence" value="ECO:0007669"/>
    <property type="project" value="TreeGrafter"/>
</dbReference>
<dbReference type="InterPro" id="IPR036390">
    <property type="entry name" value="WH_DNA-bd_sf"/>
</dbReference>
<reference evidence="14 15" key="1">
    <citation type="submission" date="2016-10" db="EMBL/GenBank/DDBJ databases">
        <authorList>
            <person name="de Groot N.N."/>
        </authorList>
    </citation>
    <scope>NUCLEOTIDE SEQUENCE [LARGE SCALE GENOMIC DNA]</scope>
    <source>
        <strain evidence="14 15">DSM 23399</strain>
    </source>
</reference>
<feature type="binding site" evidence="13">
    <location>
        <position position="100"/>
    </location>
    <ligand>
        <name>Fe cation</name>
        <dbReference type="ChEBI" id="CHEBI:24875"/>
    </ligand>
</feature>
<keyword evidence="15" id="KW-1185">Reference proteome</keyword>
<feature type="binding site" evidence="12">
    <location>
        <position position="149"/>
    </location>
    <ligand>
        <name>Zn(2+)</name>
        <dbReference type="ChEBI" id="CHEBI:29105"/>
    </ligand>
</feature>
<evidence type="ECO:0000313" key="14">
    <source>
        <dbReference type="EMBL" id="SFB58804.1"/>
    </source>
</evidence>
<keyword evidence="8 12" id="KW-0862">Zinc</keyword>
<dbReference type="Pfam" id="PF01475">
    <property type="entry name" value="FUR"/>
    <property type="match status" value="1"/>
</dbReference>
<dbReference type="PANTHER" id="PTHR33202:SF2">
    <property type="entry name" value="FERRIC UPTAKE REGULATION PROTEIN"/>
    <property type="match status" value="1"/>
</dbReference>
<name>A0A1I1C856_9BACT</name>
<evidence type="ECO:0000256" key="12">
    <source>
        <dbReference type="PIRSR" id="PIRSR602481-1"/>
    </source>
</evidence>
<keyword evidence="11" id="KW-0804">Transcription</keyword>
<evidence type="ECO:0000313" key="15">
    <source>
        <dbReference type="Proteomes" id="UP000198790"/>
    </source>
</evidence>
<dbReference type="RefSeq" id="WP_092901310.1">
    <property type="nucleotide sequence ID" value="NZ_FOKK01000025.1"/>
</dbReference>
<dbReference type="CDD" id="cd07153">
    <property type="entry name" value="Fur_like"/>
    <property type="match status" value="1"/>
</dbReference>
<evidence type="ECO:0000256" key="3">
    <source>
        <dbReference type="ARBA" id="ARBA00011738"/>
    </source>
</evidence>
<dbReference type="GO" id="GO:0005829">
    <property type="term" value="C:cytosol"/>
    <property type="evidence" value="ECO:0007669"/>
    <property type="project" value="TreeGrafter"/>
</dbReference>
<comment type="subunit">
    <text evidence="3">Homodimer.</text>
</comment>